<evidence type="ECO:0000313" key="3">
    <source>
        <dbReference type="Proteomes" id="UP001237642"/>
    </source>
</evidence>
<evidence type="ECO:0000256" key="1">
    <source>
        <dbReference type="SAM" id="MobiDB-lite"/>
    </source>
</evidence>
<comment type="caution">
    <text evidence="2">The sequence shown here is derived from an EMBL/GenBank/DDBJ whole genome shotgun (WGS) entry which is preliminary data.</text>
</comment>
<feature type="region of interest" description="Disordered" evidence="1">
    <location>
        <begin position="300"/>
        <end position="329"/>
    </location>
</feature>
<protein>
    <submittedName>
        <fullName evidence="2">Uncharacterized protein</fullName>
    </submittedName>
</protein>
<sequence>MRQMLLKKVAEVKVFVGEVANKVAEQVSEKLPQYADKVPEVAANQEEVEPIFNSIDLFGPEVEKQTFKINEVIAPYLNLGVAGSAEDFVLQVARELYEVNVPDEPIDDLESSFEKSMDVDMKYAGVHFGSSANEGLEPAKVDSLKGLCPFDDNIGKLTDMDLTEHFYNWLDAVLHVNVFFYYLRKLSKYGSSCEVKFTSTDCNFQKKLVFTCGLIAEYEDIESTFSANQDVLDVINGYGLPFRTPCDSGVIMISIAEYFVREKEFPKVSFDIACHRSRIAYSFYSYAIAKQINGYETEPEYLEDGDGHGPGKRPRGGMVQTRKRKIGKA</sequence>
<proteinExistence type="predicted"/>
<keyword evidence="3" id="KW-1185">Reference proteome</keyword>
<organism evidence="2 3">
    <name type="scientific">Heracleum sosnowskyi</name>
    <dbReference type="NCBI Taxonomy" id="360622"/>
    <lineage>
        <taxon>Eukaryota</taxon>
        <taxon>Viridiplantae</taxon>
        <taxon>Streptophyta</taxon>
        <taxon>Embryophyta</taxon>
        <taxon>Tracheophyta</taxon>
        <taxon>Spermatophyta</taxon>
        <taxon>Magnoliopsida</taxon>
        <taxon>eudicotyledons</taxon>
        <taxon>Gunneridae</taxon>
        <taxon>Pentapetalae</taxon>
        <taxon>asterids</taxon>
        <taxon>campanulids</taxon>
        <taxon>Apiales</taxon>
        <taxon>Apiaceae</taxon>
        <taxon>Apioideae</taxon>
        <taxon>apioid superclade</taxon>
        <taxon>Tordylieae</taxon>
        <taxon>Tordyliinae</taxon>
        <taxon>Heracleum</taxon>
    </lineage>
</organism>
<evidence type="ECO:0000313" key="2">
    <source>
        <dbReference type="EMBL" id="KAK1393693.1"/>
    </source>
</evidence>
<gene>
    <name evidence="2" type="ORF">POM88_012749</name>
</gene>
<reference evidence="2" key="1">
    <citation type="submission" date="2023-02" db="EMBL/GenBank/DDBJ databases">
        <title>Genome of toxic invasive species Heracleum sosnowskyi carries increased number of genes despite the absence of recent whole-genome duplications.</title>
        <authorList>
            <person name="Schelkunov M."/>
            <person name="Shtratnikova V."/>
            <person name="Makarenko M."/>
            <person name="Klepikova A."/>
            <person name="Omelchenko D."/>
            <person name="Novikova G."/>
            <person name="Obukhova E."/>
            <person name="Bogdanov V."/>
            <person name="Penin A."/>
            <person name="Logacheva M."/>
        </authorList>
    </citation>
    <scope>NUCLEOTIDE SEQUENCE</scope>
    <source>
        <strain evidence="2">Hsosn_3</strain>
        <tissue evidence="2">Leaf</tissue>
    </source>
</reference>
<feature type="compositionally biased region" description="Basic residues" evidence="1">
    <location>
        <begin position="310"/>
        <end position="329"/>
    </location>
</feature>
<name>A0AAD8N3P8_9APIA</name>
<reference evidence="2" key="2">
    <citation type="submission" date="2023-05" db="EMBL/GenBank/DDBJ databases">
        <authorList>
            <person name="Schelkunov M.I."/>
        </authorList>
    </citation>
    <scope>NUCLEOTIDE SEQUENCE</scope>
    <source>
        <strain evidence="2">Hsosn_3</strain>
        <tissue evidence="2">Leaf</tissue>
    </source>
</reference>
<dbReference type="Proteomes" id="UP001237642">
    <property type="component" value="Unassembled WGS sequence"/>
</dbReference>
<dbReference type="AlphaFoldDB" id="A0AAD8N3P8"/>
<accession>A0AAD8N3P8</accession>
<dbReference type="EMBL" id="JAUIZM010000003">
    <property type="protein sequence ID" value="KAK1393693.1"/>
    <property type="molecule type" value="Genomic_DNA"/>
</dbReference>